<dbReference type="EC" id="2.4.1.-" evidence="4"/>
<sequence>MWTAVDRQDKRHEEPSTVEVSATSRYYIATKSLVKPRRRTMEQHFLVVTYAAQGHVNPALHLCRRLARVAGARVTFSTSISGHRRMFASSADQEVDDGVVCYVPFSDGYDGGFDRETGNRDEFRLRAKSVGTRTLAAIVRSLQQRGRPVTCIIHTLLLPWVADVAHDHGIPSVLYWIQPATVFAMYYHYFHGYDGLIASHGHDPQFEVTLPGLPPFKIRDLPSFLSITRPDDPYAAVTDMFRETFDVLDREEANSTARVLVNTFEELEGDALAAVAGQVKLIPIGPMLPSPLQLEGTKEAKGMASAGADLFKPDEKHYMEWLDSKPEKSVVYVSFGSLAVMKKRQAEEILRWLKENRKPYLWVVRKENRGELGDKLEEEGEGGMVVEWCSQVRVLSHPAVGCFVTHCGWNSTVESMVCGVPMVAVPQWSDQVTNAMLAELRGLGVRGELDGEGVLQGAELCRCLETVMGEGERGKEVRKRVAMWKERAREAVGEGGSSDRNLRAFVGEIASLK</sequence>
<dbReference type="InterPro" id="IPR002213">
    <property type="entry name" value="UDP_glucos_trans"/>
</dbReference>
<dbReference type="EMBL" id="CP097508">
    <property type="protein sequence ID" value="URE13446.1"/>
    <property type="molecule type" value="Genomic_DNA"/>
</dbReference>
<dbReference type="AlphaFoldDB" id="A0A9E7KDI8"/>
<dbReference type="CDD" id="cd03784">
    <property type="entry name" value="GT1_Gtf-like"/>
    <property type="match status" value="1"/>
</dbReference>
<evidence type="ECO:0000256" key="3">
    <source>
        <dbReference type="RuleBase" id="RU003718"/>
    </source>
</evidence>
<dbReference type="Pfam" id="PF00201">
    <property type="entry name" value="UDPGT"/>
    <property type="match status" value="1"/>
</dbReference>
<dbReference type="PROSITE" id="PS00375">
    <property type="entry name" value="UDPGT"/>
    <property type="match status" value="1"/>
</dbReference>
<keyword evidence="2 3" id="KW-0808">Transferase</keyword>
<dbReference type="SUPFAM" id="SSF53756">
    <property type="entry name" value="UDP-Glycosyltransferase/glycogen phosphorylase"/>
    <property type="match status" value="1"/>
</dbReference>
<dbReference type="Gene3D" id="3.40.50.2000">
    <property type="entry name" value="Glycogen Phosphorylase B"/>
    <property type="match status" value="2"/>
</dbReference>
<name>A0A9E7KDI8_9LILI</name>
<reference evidence="5" key="1">
    <citation type="submission" date="2022-05" db="EMBL/GenBank/DDBJ databases">
        <title>The Musa troglodytarum L. genome provides insights into the mechanism of non-climacteric behaviour and enrichment of carotenoids.</title>
        <authorList>
            <person name="Wang J."/>
        </authorList>
    </citation>
    <scope>NUCLEOTIDE SEQUENCE</scope>
    <source>
        <tissue evidence="5">Leaf</tissue>
    </source>
</reference>
<evidence type="ECO:0000313" key="5">
    <source>
        <dbReference type="EMBL" id="URE13446.1"/>
    </source>
</evidence>
<gene>
    <name evidence="5" type="ORF">MUK42_22889</name>
</gene>
<evidence type="ECO:0000256" key="1">
    <source>
        <dbReference type="ARBA" id="ARBA00009995"/>
    </source>
</evidence>
<evidence type="ECO:0000313" key="6">
    <source>
        <dbReference type="Proteomes" id="UP001055439"/>
    </source>
</evidence>
<accession>A0A9E7KDI8</accession>
<dbReference type="PANTHER" id="PTHR11926:SF1534">
    <property type="entry name" value="GLYCOSYLTRANSFERASE"/>
    <property type="match status" value="1"/>
</dbReference>
<dbReference type="GO" id="GO:0080043">
    <property type="term" value="F:quercetin 3-O-glucosyltransferase activity"/>
    <property type="evidence" value="ECO:0007669"/>
    <property type="project" value="TreeGrafter"/>
</dbReference>
<dbReference type="OrthoDB" id="5835829at2759"/>
<proteinExistence type="inferred from homology"/>
<dbReference type="PANTHER" id="PTHR11926">
    <property type="entry name" value="GLUCOSYL/GLUCURONOSYL TRANSFERASES"/>
    <property type="match status" value="1"/>
</dbReference>
<dbReference type="Proteomes" id="UP001055439">
    <property type="component" value="Chromosome 6"/>
</dbReference>
<organism evidence="5 6">
    <name type="scientific">Musa troglodytarum</name>
    <name type="common">fe'i banana</name>
    <dbReference type="NCBI Taxonomy" id="320322"/>
    <lineage>
        <taxon>Eukaryota</taxon>
        <taxon>Viridiplantae</taxon>
        <taxon>Streptophyta</taxon>
        <taxon>Embryophyta</taxon>
        <taxon>Tracheophyta</taxon>
        <taxon>Spermatophyta</taxon>
        <taxon>Magnoliopsida</taxon>
        <taxon>Liliopsida</taxon>
        <taxon>Zingiberales</taxon>
        <taxon>Musaceae</taxon>
        <taxon>Musa</taxon>
    </lineage>
</organism>
<keyword evidence="6" id="KW-1185">Reference proteome</keyword>
<evidence type="ECO:0000256" key="4">
    <source>
        <dbReference type="RuleBase" id="RU362057"/>
    </source>
</evidence>
<dbReference type="InterPro" id="IPR035595">
    <property type="entry name" value="UDP_glycos_trans_CS"/>
</dbReference>
<dbReference type="GO" id="GO:0080044">
    <property type="term" value="F:quercetin 7-O-glucosyltransferase activity"/>
    <property type="evidence" value="ECO:0007669"/>
    <property type="project" value="TreeGrafter"/>
</dbReference>
<protein>
    <recommendedName>
        <fullName evidence="4">Glycosyltransferase</fullName>
        <ecNumber evidence="4">2.4.1.-</ecNumber>
    </recommendedName>
</protein>
<dbReference type="FunFam" id="3.40.50.2000:FF:000019">
    <property type="entry name" value="Glycosyltransferase"/>
    <property type="match status" value="1"/>
</dbReference>
<comment type="similarity">
    <text evidence="1 3">Belongs to the UDP-glycosyltransferase family.</text>
</comment>
<evidence type="ECO:0000256" key="2">
    <source>
        <dbReference type="ARBA" id="ARBA00022679"/>
    </source>
</evidence>
<keyword evidence="3" id="KW-0328">Glycosyltransferase</keyword>